<keyword evidence="3" id="KW-1185">Reference proteome</keyword>
<dbReference type="Gene3D" id="3.40.50.1820">
    <property type="entry name" value="alpha/beta hydrolase"/>
    <property type="match status" value="1"/>
</dbReference>
<dbReference type="Pfam" id="PF00450">
    <property type="entry name" value="Peptidase_S10"/>
    <property type="match status" value="1"/>
</dbReference>
<comment type="caution">
    <text evidence="2">The sequence shown here is derived from an EMBL/GenBank/DDBJ whole genome shotgun (WGS) entry which is preliminary data.</text>
</comment>
<dbReference type="Proteomes" id="UP000187209">
    <property type="component" value="Unassembled WGS sequence"/>
</dbReference>
<dbReference type="AlphaFoldDB" id="A0A1R2ALE7"/>
<protein>
    <submittedName>
        <fullName evidence="2">Uncharacterized protein</fullName>
    </submittedName>
</protein>
<reference evidence="2 3" key="1">
    <citation type="submission" date="2016-11" db="EMBL/GenBank/DDBJ databases">
        <title>The macronuclear genome of Stentor coeruleus: a giant cell with tiny introns.</title>
        <authorList>
            <person name="Slabodnick M."/>
            <person name="Ruby J.G."/>
            <person name="Reiff S.B."/>
            <person name="Swart E.C."/>
            <person name="Gosai S."/>
            <person name="Prabakaran S."/>
            <person name="Witkowska E."/>
            <person name="Larue G.E."/>
            <person name="Fisher S."/>
            <person name="Freeman R.M."/>
            <person name="Gunawardena J."/>
            <person name="Chu W."/>
            <person name="Stover N.A."/>
            <person name="Gregory B.D."/>
            <person name="Nowacki M."/>
            <person name="Derisi J."/>
            <person name="Roy S.W."/>
            <person name="Marshall W.F."/>
            <person name="Sood P."/>
        </authorList>
    </citation>
    <scope>NUCLEOTIDE SEQUENCE [LARGE SCALE GENOMIC DNA]</scope>
    <source>
        <strain evidence="2">WM001</strain>
    </source>
</reference>
<dbReference type="GO" id="GO:0006508">
    <property type="term" value="P:proteolysis"/>
    <property type="evidence" value="ECO:0007669"/>
    <property type="project" value="InterPro"/>
</dbReference>
<accession>A0A1R2ALE7</accession>
<organism evidence="2 3">
    <name type="scientific">Stentor coeruleus</name>
    <dbReference type="NCBI Taxonomy" id="5963"/>
    <lineage>
        <taxon>Eukaryota</taxon>
        <taxon>Sar</taxon>
        <taxon>Alveolata</taxon>
        <taxon>Ciliophora</taxon>
        <taxon>Postciliodesmatophora</taxon>
        <taxon>Heterotrichea</taxon>
        <taxon>Heterotrichida</taxon>
        <taxon>Stentoridae</taxon>
        <taxon>Stentor</taxon>
    </lineage>
</organism>
<sequence>MIQTVLIQDVSAFAYQGQDDAISPYAETEDMAFKLLLSGRSSFVSVNQVQWVVNVNLAGYAQSGGNLTFVTVLKVGNLAQYNQSVNVKDMLLRFINGTRLY</sequence>
<dbReference type="EMBL" id="MPUH01002217">
    <property type="protein sequence ID" value="OMJ65332.1"/>
    <property type="molecule type" value="Genomic_DNA"/>
</dbReference>
<gene>
    <name evidence="2" type="ORF">SteCoe_38457</name>
</gene>
<dbReference type="InterPro" id="IPR029058">
    <property type="entry name" value="AB_hydrolase_fold"/>
</dbReference>
<name>A0A1R2ALE7_9CILI</name>
<dbReference type="SUPFAM" id="SSF53474">
    <property type="entry name" value="alpha/beta-Hydrolases"/>
    <property type="match status" value="1"/>
</dbReference>
<dbReference type="GO" id="GO:0004185">
    <property type="term" value="F:serine-type carboxypeptidase activity"/>
    <property type="evidence" value="ECO:0007669"/>
    <property type="project" value="InterPro"/>
</dbReference>
<evidence type="ECO:0000313" key="3">
    <source>
        <dbReference type="Proteomes" id="UP000187209"/>
    </source>
</evidence>
<evidence type="ECO:0000256" key="1">
    <source>
        <dbReference type="ARBA" id="ARBA00009431"/>
    </source>
</evidence>
<evidence type="ECO:0000313" key="2">
    <source>
        <dbReference type="EMBL" id="OMJ65332.1"/>
    </source>
</evidence>
<dbReference type="OrthoDB" id="433625at2759"/>
<proteinExistence type="inferred from homology"/>
<comment type="similarity">
    <text evidence="1">Belongs to the peptidase S10 family.</text>
</comment>
<dbReference type="InterPro" id="IPR001563">
    <property type="entry name" value="Peptidase_S10"/>
</dbReference>